<keyword evidence="3" id="KW-1185">Reference proteome</keyword>
<gene>
    <name evidence="2" type="ORF">BDW02DRAFT_92023</name>
</gene>
<proteinExistence type="predicted"/>
<feature type="region of interest" description="Disordered" evidence="1">
    <location>
        <begin position="102"/>
        <end position="204"/>
    </location>
</feature>
<dbReference type="AlphaFoldDB" id="A0A6A5K7Q9"/>
<evidence type="ECO:0000313" key="2">
    <source>
        <dbReference type="EMBL" id="KAF1830632.1"/>
    </source>
</evidence>
<feature type="compositionally biased region" description="Polar residues" evidence="1">
    <location>
        <begin position="128"/>
        <end position="146"/>
    </location>
</feature>
<name>A0A6A5K7Q9_9PLEO</name>
<feature type="compositionally biased region" description="Polar residues" evidence="1">
    <location>
        <begin position="102"/>
        <end position="116"/>
    </location>
</feature>
<dbReference type="Proteomes" id="UP000800040">
    <property type="component" value="Unassembled WGS sequence"/>
</dbReference>
<evidence type="ECO:0000256" key="1">
    <source>
        <dbReference type="SAM" id="MobiDB-lite"/>
    </source>
</evidence>
<organism evidence="2 3">
    <name type="scientific">Decorospora gaudefroyi</name>
    <dbReference type="NCBI Taxonomy" id="184978"/>
    <lineage>
        <taxon>Eukaryota</taxon>
        <taxon>Fungi</taxon>
        <taxon>Dikarya</taxon>
        <taxon>Ascomycota</taxon>
        <taxon>Pezizomycotina</taxon>
        <taxon>Dothideomycetes</taxon>
        <taxon>Pleosporomycetidae</taxon>
        <taxon>Pleosporales</taxon>
        <taxon>Pleosporineae</taxon>
        <taxon>Pleosporaceae</taxon>
        <taxon>Decorospora</taxon>
    </lineage>
</organism>
<feature type="compositionally biased region" description="Basic and acidic residues" evidence="1">
    <location>
        <begin position="164"/>
        <end position="178"/>
    </location>
</feature>
<reference evidence="2" key="1">
    <citation type="submission" date="2020-01" db="EMBL/GenBank/DDBJ databases">
        <authorList>
            <consortium name="DOE Joint Genome Institute"/>
            <person name="Haridas S."/>
            <person name="Albert R."/>
            <person name="Binder M."/>
            <person name="Bloem J."/>
            <person name="Labutti K."/>
            <person name="Salamov A."/>
            <person name="Andreopoulos B."/>
            <person name="Baker S.E."/>
            <person name="Barry K."/>
            <person name="Bills G."/>
            <person name="Bluhm B.H."/>
            <person name="Cannon C."/>
            <person name="Castanera R."/>
            <person name="Culley D.E."/>
            <person name="Daum C."/>
            <person name="Ezra D."/>
            <person name="Gonzalez J.B."/>
            <person name="Henrissat B."/>
            <person name="Kuo A."/>
            <person name="Liang C."/>
            <person name="Lipzen A."/>
            <person name="Lutzoni F."/>
            <person name="Magnuson J."/>
            <person name="Mondo S."/>
            <person name="Nolan M."/>
            <person name="Ohm R."/>
            <person name="Pangilinan J."/>
            <person name="Park H.-J."/>
            <person name="Ramirez L."/>
            <person name="Alfaro M."/>
            <person name="Sun H."/>
            <person name="Tritt A."/>
            <person name="Yoshinaga Y."/>
            <person name="Zwiers L.-H."/>
            <person name="Turgeon B.G."/>
            <person name="Goodwin S.B."/>
            <person name="Spatafora J.W."/>
            <person name="Crous P.W."/>
            <person name="Grigoriev I.V."/>
        </authorList>
    </citation>
    <scope>NUCLEOTIDE SEQUENCE</scope>
    <source>
        <strain evidence="2">P77</strain>
    </source>
</reference>
<feature type="region of interest" description="Disordered" evidence="1">
    <location>
        <begin position="58"/>
        <end position="77"/>
    </location>
</feature>
<evidence type="ECO:0000313" key="3">
    <source>
        <dbReference type="Proteomes" id="UP000800040"/>
    </source>
</evidence>
<accession>A0A6A5K7Q9</accession>
<sequence>MLSAIPLRHLSLALYACQRSSRAGLQTRCCNQRQYILGKRGFITASSMWKLLGKKKVMQQDKTQGSRDVESGDVPSSFEELTTANASVPVVPPPPRNMEQALQTLQSHSIPRSTSVGDAKTSLGKSLKNAQTDPTSIESSSGSQDTIVGGMGRQQDQATSTKHSLKEETKDSCKRPSDQYHSGGYRRGSPRYKRCGRATLENAM</sequence>
<protein>
    <submittedName>
        <fullName evidence="2">Uncharacterized protein</fullName>
    </submittedName>
</protein>
<dbReference type="EMBL" id="ML975389">
    <property type="protein sequence ID" value="KAF1830632.1"/>
    <property type="molecule type" value="Genomic_DNA"/>
</dbReference>